<keyword evidence="3" id="KW-1185">Reference proteome</keyword>
<dbReference type="InterPro" id="IPR012433">
    <property type="entry name" value="Imm11"/>
</dbReference>
<dbReference type="Pfam" id="PF07791">
    <property type="entry name" value="Imm11"/>
    <property type="match status" value="1"/>
</dbReference>
<proteinExistence type="predicted"/>
<sequence>MAVNDYWVLKTNYTSAVIKEMPPGAPEAHTLERGEPAAELFPPESTVRFSEEFPTRRKVCDFMSNIFGSLIVSAKVKRILEEQGANNCEFIPLRILDHKGKVASKEHFLLQVLGHVEAVDMERSQVVMSAILKERIGNIEHLVLNREAIPPDAVIFRLSRKRNEFLVKQATYEALTNQGVTGLKCFQADGWDGMDIY</sequence>
<evidence type="ECO:0000313" key="3">
    <source>
        <dbReference type="Proteomes" id="UP000273405"/>
    </source>
</evidence>
<dbReference type="RefSeq" id="WP_120624888.1">
    <property type="nucleotide sequence ID" value="NZ_RAWG01000042.1"/>
</dbReference>
<dbReference type="Proteomes" id="UP000273405">
    <property type="component" value="Unassembled WGS sequence"/>
</dbReference>
<dbReference type="AlphaFoldDB" id="A0A3A8NLS3"/>
<accession>A0A3A8NLS3</accession>
<reference evidence="3" key="1">
    <citation type="submission" date="2018-09" db="EMBL/GenBank/DDBJ databases">
        <authorList>
            <person name="Livingstone P.G."/>
            <person name="Whitworth D.E."/>
        </authorList>
    </citation>
    <scope>NUCLEOTIDE SEQUENCE [LARGE SCALE GENOMIC DNA]</scope>
    <source>
        <strain evidence="3">CA040B</strain>
    </source>
</reference>
<feature type="domain" description="Immunity MXAN-0049 protein" evidence="1">
    <location>
        <begin position="44"/>
        <end position="184"/>
    </location>
</feature>
<organism evidence="2 3">
    <name type="scientific">Corallococcus sicarius</name>
    <dbReference type="NCBI Taxonomy" id="2316726"/>
    <lineage>
        <taxon>Bacteria</taxon>
        <taxon>Pseudomonadati</taxon>
        <taxon>Myxococcota</taxon>
        <taxon>Myxococcia</taxon>
        <taxon>Myxococcales</taxon>
        <taxon>Cystobacterineae</taxon>
        <taxon>Myxococcaceae</taxon>
        <taxon>Corallococcus</taxon>
    </lineage>
</organism>
<evidence type="ECO:0000259" key="1">
    <source>
        <dbReference type="Pfam" id="PF07791"/>
    </source>
</evidence>
<dbReference type="EMBL" id="RAWG01000042">
    <property type="protein sequence ID" value="RKH44953.1"/>
    <property type="molecule type" value="Genomic_DNA"/>
</dbReference>
<name>A0A3A8NLS3_9BACT</name>
<gene>
    <name evidence="2" type="ORF">D7X12_09185</name>
</gene>
<comment type="caution">
    <text evidence="2">The sequence shown here is derived from an EMBL/GenBank/DDBJ whole genome shotgun (WGS) entry which is preliminary data.</text>
</comment>
<evidence type="ECO:0000313" key="2">
    <source>
        <dbReference type="EMBL" id="RKH44953.1"/>
    </source>
</evidence>
<dbReference type="OrthoDB" id="5505724at2"/>
<protein>
    <recommendedName>
        <fullName evidence="1">Immunity MXAN-0049 protein domain-containing protein</fullName>
    </recommendedName>
</protein>